<dbReference type="AlphaFoldDB" id="A0A8T9QEN1"/>
<dbReference type="RefSeq" id="WP_244677632.1">
    <property type="nucleotide sequence ID" value="NZ_CP095046.1"/>
</dbReference>
<name>A0A8T9QEN1_9BACT</name>
<evidence type="ECO:0000256" key="2">
    <source>
        <dbReference type="SAM" id="SignalP"/>
    </source>
</evidence>
<feature type="compositionally biased region" description="Low complexity" evidence="1">
    <location>
        <begin position="379"/>
        <end position="388"/>
    </location>
</feature>
<proteinExistence type="predicted"/>
<evidence type="ECO:0000313" key="4">
    <source>
        <dbReference type="Proteomes" id="UP000831796"/>
    </source>
</evidence>
<keyword evidence="2" id="KW-0732">Signal</keyword>
<reference evidence="3" key="1">
    <citation type="submission" date="2022-04" db="EMBL/GenBank/DDBJ databases">
        <title>Hymenobacter sp. isolated from the air.</title>
        <authorList>
            <person name="Won M."/>
            <person name="Lee C.-M."/>
            <person name="Woen H.-Y."/>
            <person name="Kwon S.-W."/>
        </authorList>
    </citation>
    <scope>NUCLEOTIDE SEQUENCE</scope>
    <source>
        <strain evidence="3">5116S-3</strain>
    </source>
</reference>
<gene>
    <name evidence="3" type="ORF">MUN79_10645</name>
</gene>
<evidence type="ECO:0000313" key="3">
    <source>
        <dbReference type="EMBL" id="UOQ74290.1"/>
    </source>
</evidence>
<organism evidence="3 4">
    <name type="scientific">Hymenobacter cellulosilyticus</name>
    <dbReference type="NCBI Taxonomy" id="2932248"/>
    <lineage>
        <taxon>Bacteria</taxon>
        <taxon>Pseudomonadati</taxon>
        <taxon>Bacteroidota</taxon>
        <taxon>Cytophagia</taxon>
        <taxon>Cytophagales</taxon>
        <taxon>Hymenobacteraceae</taxon>
        <taxon>Hymenobacter</taxon>
    </lineage>
</organism>
<feature type="region of interest" description="Disordered" evidence="1">
    <location>
        <begin position="379"/>
        <end position="417"/>
    </location>
</feature>
<feature type="compositionally biased region" description="Low complexity" evidence="1">
    <location>
        <begin position="192"/>
        <end position="206"/>
    </location>
</feature>
<feature type="region of interest" description="Disordered" evidence="1">
    <location>
        <begin position="231"/>
        <end position="274"/>
    </location>
</feature>
<sequence length="417" mass="40067">MLRQRHIYSLAVASALTLAFTQQAQAQAGKNGPLTVSSAGVVVNTYSALTADAPAGSTTLTVASTAGLSNGDLVLVIQMQGATINTTNTSSYGAITAYNNAGNYELVVVQGVSSSSTFGLSKALSRSYTAAGKAQIVRLPRHTSVTINSGASITGAAWNGSTGGVVALEATENTTISGSIVATGLGFRGGASTNTSASNNTNYVGTGNTGGEKGESIAGYGASYPGGSRGRGAPANGGGGGNSVNAGGGGGANANSGTAWTGRGNPSTSTSAWSSAWALESPSMAGTSSSGGGRGGYGVSDFNLDALTVGPDQASWGQYSRPNTGGLGGRPLDYGTDRLYLGGGGGTGDGNTSVAGVGGRGGGLIYLIGPSFNGGGSVVSNGTAGGTSQANNPFADGAGGGGAGVQSSSMPAPPSGP</sequence>
<dbReference type="KEGG" id="hcu:MUN79_10645"/>
<accession>A0A8T9QEN1</accession>
<evidence type="ECO:0000256" key="1">
    <source>
        <dbReference type="SAM" id="MobiDB-lite"/>
    </source>
</evidence>
<feature type="signal peptide" evidence="2">
    <location>
        <begin position="1"/>
        <end position="26"/>
    </location>
</feature>
<dbReference type="Proteomes" id="UP000831796">
    <property type="component" value="Chromosome"/>
</dbReference>
<feature type="region of interest" description="Disordered" evidence="1">
    <location>
        <begin position="192"/>
        <end position="214"/>
    </location>
</feature>
<protein>
    <submittedName>
        <fullName evidence="3">Uncharacterized protein</fullName>
    </submittedName>
</protein>
<feature type="chain" id="PRO_5035746619" evidence="2">
    <location>
        <begin position="27"/>
        <end position="417"/>
    </location>
</feature>
<feature type="compositionally biased region" description="Gly residues" evidence="1">
    <location>
        <begin position="231"/>
        <end position="252"/>
    </location>
</feature>
<keyword evidence="4" id="KW-1185">Reference proteome</keyword>
<dbReference type="EMBL" id="CP095046">
    <property type="protein sequence ID" value="UOQ74290.1"/>
    <property type="molecule type" value="Genomic_DNA"/>
</dbReference>